<reference evidence="2" key="1">
    <citation type="submission" date="2023-07" db="EMBL/GenBank/DDBJ databases">
        <title>draft genome sequence of fig (Ficus carica).</title>
        <authorList>
            <person name="Takahashi T."/>
            <person name="Nishimura K."/>
        </authorList>
    </citation>
    <scope>NUCLEOTIDE SEQUENCE</scope>
</reference>
<proteinExistence type="predicted"/>
<evidence type="ECO:0000313" key="3">
    <source>
        <dbReference type="Proteomes" id="UP001187192"/>
    </source>
</evidence>
<gene>
    <name evidence="2" type="ORF">TIFTF001_029611</name>
</gene>
<dbReference type="Proteomes" id="UP001187192">
    <property type="component" value="Unassembled WGS sequence"/>
</dbReference>
<dbReference type="EMBL" id="BTGU01000099">
    <property type="protein sequence ID" value="GMN60513.1"/>
    <property type="molecule type" value="Genomic_DNA"/>
</dbReference>
<accession>A0AA88IYA6</accession>
<sequence>MLVDDGDSVYESFYAIRYSMLRKRKAEPEPGPEADLGAAELVVVGGEEEGVVGACGAVFGSSTASFRMAEAPVVEAADLGRLFWGEGTRQKKKKQRKEGREEASSRWRRSLWWSEGKKRKKKKKKIWGSDLGRLFWGEGTKKKKKKKKKKKQRNEGKGRPNNKVILGK</sequence>
<organism evidence="2 3">
    <name type="scientific">Ficus carica</name>
    <name type="common">Common fig</name>
    <dbReference type="NCBI Taxonomy" id="3494"/>
    <lineage>
        <taxon>Eukaryota</taxon>
        <taxon>Viridiplantae</taxon>
        <taxon>Streptophyta</taxon>
        <taxon>Embryophyta</taxon>
        <taxon>Tracheophyta</taxon>
        <taxon>Spermatophyta</taxon>
        <taxon>Magnoliopsida</taxon>
        <taxon>eudicotyledons</taxon>
        <taxon>Gunneridae</taxon>
        <taxon>Pentapetalae</taxon>
        <taxon>rosids</taxon>
        <taxon>fabids</taxon>
        <taxon>Rosales</taxon>
        <taxon>Moraceae</taxon>
        <taxon>Ficeae</taxon>
        <taxon>Ficus</taxon>
    </lineage>
</organism>
<evidence type="ECO:0000313" key="2">
    <source>
        <dbReference type="EMBL" id="GMN60513.1"/>
    </source>
</evidence>
<name>A0AA88IYA6_FICCA</name>
<dbReference type="AlphaFoldDB" id="A0AA88IYA6"/>
<feature type="compositionally biased region" description="Basic residues" evidence="1">
    <location>
        <begin position="141"/>
        <end position="152"/>
    </location>
</feature>
<evidence type="ECO:0000256" key="1">
    <source>
        <dbReference type="SAM" id="MobiDB-lite"/>
    </source>
</evidence>
<protein>
    <submittedName>
        <fullName evidence="2">Uncharacterized protein</fullName>
    </submittedName>
</protein>
<comment type="caution">
    <text evidence="2">The sequence shown here is derived from an EMBL/GenBank/DDBJ whole genome shotgun (WGS) entry which is preliminary data.</text>
</comment>
<keyword evidence="3" id="KW-1185">Reference proteome</keyword>
<feature type="region of interest" description="Disordered" evidence="1">
    <location>
        <begin position="87"/>
        <end position="108"/>
    </location>
</feature>
<feature type="region of interest" description="Disordered" evidence="1">
    <location>
        <begin position="137"/>
        <end position="168"/>
    </location>
</feature>